<dbReference type="EMBL" id="CM008050">
    <property type="protein sequence ID" value="PVH37607.1"/>
    <property type="molecule type" value="Genomic_DNA"/>
</dbReference>
<dbReference type="Gramene" id="PVH37607">
    <property type="protein sequence ID" value="PVH37607"/>
    <property type="gene ID" value="PAHAL_5G042500"/>
</dbReference>
<dbReference type="PROSITE" id="PS52045">
    <property type="entry name" value="NEPROSIN_PEP_CD"/>
    <property type="match status" value="1"/>
</dbReference>
<feature type="domain" description="Neprosin PEP catalytic" evidence="1">
    <location>
        <begin position="1"/>
        <end position="201"/>
    </location>
</feature>
<name>A0A2T8IIX4_9POAL</name>
<dbReference type="PANTHER" id="PTHR31589:SF255">
    <property type="entry name" value="NEPROSIN DOMAIN-CONTAINING PROTEIN"/>
    <property type="match status" value="1"/>
</dbReference>
<reference evidence="2" key="1">
    <citation type="submission" date="2018-04" db="EMBL/GenBank/DDBJ databases">
        <title>WGS assembly of Panicum hallii.</title>
        <authorList>
            <person name="Lovell J."/>
            <person name="Jenkins J."/>
            <person name="Lowry D."/>
            <person name="Mamidi S."/>
            <person name="Sreedasyam A."/>
            <person name="Weng X."/>
            <person name="Barry K."/>
            <person name="Bonette J."/>
            <person name="Campitelli B."/>
            <person name="Daum C."/>
            <person name="Gordon S."/>
            <person name="Gould B."/>
            <person name="Lipzen A."/>
            <person name="Macqueen A."/>
            <person name="Palacio-Mejia J."/>
            <person name="Plott C."/>
            <person name="Shakirov E."/>
            <person name="Shu S."/>
            <person name="Yoshinaga Y."/>
            <person name="Zane M."/>
            <person name="Rokhsar D."/>
            <person name="Grimwood J."/>
            <person name="Schmutz J."/>
            <person name="Juenger T."/>
        </authorList>
    </citation>
    <scope>NUCLEOTIDE SEQUENCE [LARGE SCALE GENOMIC DNA]</scope>
    <source>
        <strain evidence="2">FIL2</strain>
    </source>
</reference>
<dbReference type="Pfam" id="PF03080">
    <property type="entry name" value="Neprosin"/>
    <property type="match status" value="2"/>
</dbReference>
<proteinExistence type="predicted"/>
<dbReference type="Proteomes" id="UP000243499">
    <property type="component" value="Chromosome 5"/>
</dbReference>
<organism evidence="2">
    <name type="scientific">Panicum hallii</name>
    <dbReference type="NCBI Taxonomy" id="206008"/>
    <lineage>
        <taxon>Eukaryota</taxon>
        <taxon>Viridiplantae</taxon>
        <taxon>Streptophyta</taxon>
        <taxon>Embryophyta</taxon>
        <taxon>Tracheophyta</taxon>
        <taxon>Spermatophyta</taxon>
        <taxon>Magnoliopsida</taxon>
        <taxon>Liliopsida</taxon>
        <taxon>Poales</taxon>
        <taxon>Poaceae</taxon>
        <taxon>PACMAD clade</taxon>
        <taxon>Panicoideae</taxon>
        <taxon>Panicodae</taxon>
        <taxon>Paniceae</taxon>
        <taxon>Panicinae</taxon>
        <taxon>Panicum</taxon>
        <taxon>Panicum sect. Panicum</taxon>
    </lineage>
</organism>
<gene>
    <name evidence="2" type="ORF">PAHAL_5G042500</name>
</gene>
<sequence length="202" mass="21278">MESSITSIAIAGTVDRHWYGRPGEFPPDTTNQIALGFMASSSFYGNDNPNLYNDGGKRKCFNLQCPGFVQTSNEIALGTSFINHGSSITYDGVPYVTMSIHKAPGQQQCFVNQVGGVVHNSRPNGAHRHRHMGNGRTPDSGSSAVATAYLTIGASGVDKVDTPNLVGVTAPRCYSAAILGENVHIPGFDVAYGGPGGRGCDQ</sequence>
<accession>A0A2T8IIX4</accession>
<dbReference type="InterPro" id="IPR053168">
    <property type="entry name" value="Glutamic_endopeptidase"/>
</dbReference>
<evidence type="ECO:0000313" key="2">
    <source>
        <dbReference type="EMBL" id="PVH37607.1"/>
    </source>
</evidence>
<evidence type="ECO:0000259" key="1">
    <source>
        <dbReference type="PROSITE" id="PS52045"/>
    </source>
</evidence>
<dbReference type="InterPro" id="IPR004314">
    <property type="entry name" value="Neprosin"/>
</dbReference>
<dbReference type="PANTHER" id="PTHR31589">
    <property type="entry name" value="PROTEIN, PUTATIVE (DUF239)-RELATED-RELATED"/>
    <property type="match status" value="1"/>
</dbReference>
<protein>
    <recommendedName>
        <fullName evidence="1">Neprosin PEP catalytic domain-containing protein</fullName>
    </recommendedName>
</protein>
<dbReference type="AlphaFoldDB" id="A0A2T8IIX4"/>